<dbReference type="KEGG" id="dpp:DICPUDRAFT_83142"/>
<feature type="signal peptide" evidence="1">
    <location>
        <begin position="1"/>
        <end position="18"/>
    </location>
</feature>
<gene>
    <name evidence="2" type="ORF">DICPUDRAFT_83142</name>
</gene>
<keyword evidence="1" id="KW-0732">Signal</keyword>
<feature type="chain" id="PRO_5003263949" evidence="1">
    <location>
        <begin position="19"/>
        <end position="229"/>
    </location>
</feature>
<name>F0ZYN4_DICPU</name>
<dbReference type="InParanoid" id="F0ZYN4"/>
<dbReference type="EMBL" id="GL871288">
    <property type="protein sequence ID" value="EGC30953.1"/>
    <property type="molecule type" value="Genomic_DNA"/>
</dbReference>
<dbReference type="Proteomes" id="UP000001064">
    <property type="component" value="Unassembled WGS sequence"/>
</dbReference>
<organism evidence="2 3">
    <name type="scientific">Dictyostelium purpureum</name>
    <name type="common">Slime mold</name>
    <dbReference type="NCBI Taxonomy" id="5786"/>
    <lineage>
        <taxon>Eukaryota</taxon>
        <taxon>Amoebozoa</taxon>
        <taxon>Evosea</taxon>
        <taxon>Eumycetozoa</taxon>
        <taxon>Dictyostelia</taxon>
        <taxon>Dictyosteliales</taxon>
        <taxon>Dictyosteliaceae</taxon>
        <taxon>Dictyostelium</taxon>
    </lineage>
</organism>
<dbReference type="RefSeq" id="XP_003292530.1">
    <property type="nucleotide sequence ID" value="XM_003292482.1"/>
</dbReference>
<evidence type="ECO:0000313" key="2">
    <source>
        <dbReference type="EMBL" id="EGC30953.1"/>
    </source>
</evidence>
<dbReference type="GeneID" id="10508321"/>
<evidence type="ECO:0000313" key="3">
    <source>
        <dbReference type="Proteomes" id="UP000001064"/>
    </source>
</evidence>
<dbReference type="PANTHER" id="PTHR31648:SF3">
    <property type="entry name" value="TRANSMEMBRANE PROTEIN"/>
    <property type="match status" value="1"/>
</dbReference>
<dbReference type="VEuPathDB" id="AmoebaDB:DICPUDRAFT_83142"/>
<sequence>MKLLLLLIITILFNCAKSQNCFVQTGFSGATLEFISSDTNSNIRNDNGVFGYTGVTNGTLSVDIENGIVFVDSSELSVSFTGTYQSSSQIYGFEGTSTLFIINEGTCYKSALSFVIPINQIPQINKIGTNTIGTLECGVYEVVNQENQDITSITVLVNEQDCSLVSGNSVNNNGNPGSSLINFYNYVPKANPSYFNLPSICNNAQPLPTSNQNHMNTISHSLSLLNYLK</sequence>
<reference evidence="3" key="1">
    <citation type="journal article" date="2011" name="Genome Biol.">
        <title>Comparative genomics of the social amoebae Dictyostelium discoideum and Dictyostelium purpureum.</title>
        <authorList>
            <consortium name="US DOE Joint Genome Institute (JGI-PGF)"/>
            <person name="Sucgang R."/>
            <person name="Kuo A."/>
            <person name="Tian X."/>
            <person name="Salerno W."/>
            <person name="Parikh A."/>
            <person name="Feasley C.L."/>
            <person name="Dalin E."/>
            <person name="Tu H."/>
            <person name="Huang E."/>
            <person name="Barry K."/>
            <person name="Lindquist E."/>
            <person name="Shapiro H."/>
            <person name="Bruce D."/>
            <person name="Schmutz J."/>
            <person name="Salamov A."/>
            <person name="Fey P."/>
            <person name="Gaudet P."/>
            <person name="Anjard C."/>
            <person name="Babu M.M."/>
            <person name="Basu S."/>
            <person name="Bushmanova Y."/>
            <person name="van der Wel H."/>
            <person name="Katoh-Kurasawa M."/>
            <person name="Dinh C."/>
            <person name="Coutinho P.M."/>
            <person name="Saito T."/>
            <person name="Elias M."/>
            <person name="Schaap P."/>
            <person name="Kay R.R."/>
            <person name="Henrissat B."/>
            <person name="Eichinger L."/>
            <person name="Rivero F."/>
            <person name="Putnam N.H."/>
            <person name="West C.M."/>
            <person name="Loomis W.F."/>
            <person name="Chisholm R.L."/>
            <person name="Shaulsky G."/>
            <person name="Strassmann J.E."/>
            <person name="Queller D.C."/>
            <person name="Kuspa A."/>
            <person name="Grigoriev I.V."/>
        </authorList>
    </citation>
    <scope>NUCLEOTIDE SEQUENCE [LARGE SCALE GENOMIC DNA]</scope>
    <source>
        <strain evidence="3">QSDP1</strain>
    </source>
</reference>
<accession>F0ZYN4</accession>
<dbReference type="AlphaFoldDB" id="F0ZYN4"/>
<keyword evidence="3" id="KW-1185">Reference proteome</keyword>
<evidence type="ECO:0000256" key="1">
    <source>
        <dbReference type="SAM" id="SignalP"/>
    </source>
</evidence>
<protein>
    <submittedName>
        <fullName evidence="2">Uncharacterized protein</fullName>
    </submittedName>
</protein>
<dbReference type="Pfam" id="PF25544">
    <property type="entry name" value="Ependymin_amoebozoa"/>
    <property type="match status" value="1"/>
</dbReference>
<proteinExistence type="predicted"/>
<dbReference type="PANTHER" id="PTHR31648">
    <property type="entry name" value="TRANSMEMBRANE PROTEIN-RELATED"/>
    <property type="match status" value="1"/>
</dbReference>
<dbReference type="InterPro" id="IPR040310">
    <property type="entry name" value="DDB_G0292248"/>
</dbReference>